<keyword evidence="4" id="KW-1185">Reference proteome</keyword>
<feature type="transmembrane region" description="Helical" evidence="2">
    <location>
        <begin position="6"/>
        <end position="25"/>
    </location>
</feature>
<dbReference type="EMBL" id="SLUN01000036">
    <property type="protein sequence ID" value="TCL60269.1"/>
    <property type="molecule type" value="Genomic_DNA"/>
</dbReference>
<comment type="caution">
    <text evidence="3">The sequence shown here is derived from an EMBL/GenBank/DDBJ whole genome shotgun (WGS) entry which is preliminary data.</text>
</comment>
<reference evidence="3 4" key="1">
    <citation type="submission" date="2019-03" db="EMBL/GenBank/DDBJ databases">
        <title>Genomic Encyclopedia of Type Strains, Phase IV (KMG-IV): sequencing the most valuable type-strain genomes for metagenomic binning, comparative biology and taxonomic classification.</title>
        <authorList>
            <person name="Goeker M."/>
        </authorList>
    </citation>
    <scope>NUCLEOTIDE SEQUENCE [LARGE SCALE GENOMIC DNA]</scope>
    <source>
        <strain evidence="3 4">LX-B</strain>
    </source>
</reference>
<dbReference type="AlphaFoldDB" id="A0A4R1R499"/>
<keyword evidence="2" id="KW-1133">Transmembrane helix</keyword>
<evidence type="ECO:0000313" key="4">
    <source>
        <dbReference type="Proteomes" id="UP000295008"/>
    </source>
</evidence>
<name>A0A4R1R499_HYDET</name>
<proteinExistence type="predicted"/>
<protein>
    <submittedName>
        <fullName evidence="3">Uncharacterized protein</fullName>
    </submittedName>
</protein>
<feature type="compositionally biased region" description="Polar residues" evidence="1">
    <location>
        <begin position="49"/>
        <end position="58"/>
    </location>
</feature>
<keyword evidence="2" id="KW-0472">Membrane</keyword>
<sequence length="67" mass="7586">MVGLSLLLGLIVYALIMIVLTAWLVKHHNRRMVQESEINEGDSLVSPGNYDQLTQPNRRTGHQKSDK</sequence>
<gene>
    <name evidence="3" type="ORF">EDC14_103622</name>
</gene>
<organism evidence="3 4">
    <name type="scientific">Hydrogenispora ethanolica</name>
    <dbReference type="NCBI Taxonomy" id="1082276"/>
    <lineage>
        <taxon>Bacteria</taxon>
        <taxon>Bacillati</taxon>
        <taxon>Bacillota</taxon>
        <taxon>Hydrogenispora</taxon>
    </lineage>
</organism>
<dbReference type="RefSeq" id="WP_132016387.1">
    <property type="nucleotide sequence ID" value="NZ_SLUN01000036.1"/>
</dbReference>
<evidence type="ECO:0000256" key="1">
    <source>
        <dbReference type="SAM" id="MobiDB-lite"/>
    </source>
</evidence>
<accession>A0A4R1R499</accession>
<keyword evidence="2" id="KW-0812">Transmembrane</keyword>
<feature type="region of interest" description="Disordered" evidence="1">
    <location>
        <begin position="37"/>
        <end position="67"/>
    </location>
</feature>
<evidence type="ECO:0000313" key="3">
    <source>
        <dbReference type="EMBL" id="TCL60269.1"/>
    </source>
</evidence>
<dbReference type="Proteomes" id="UP000295008">
    <property type="component" value="Unassembled WGS sequence"/>
</dbReference>
<evidence type="ECO:0000256" key="2">
    <source>
        <dbReference type="SAM" id="Phobius"/>
    </source>
</evidence>